<reference evidence="10" key="1">
    <citation type="submission" date="2017-09" db="EMBL/GenBank/DDBJ databases">
        <title>Depth-based differentiation of microbial function through sediment-hosted aquifers and enrichment of novel symbionts in the deep terrestrial subsurface.</title>
        <authorList>
            <person name="Probst A.J."/>
            <person name="Ladd B."/>
            <person name="Jarett J.K."/>
            <person name="Geller-Mcgrath D.E."/>
            <person name="Sieber C.M.K."/>
            <person name="Emerson J.B."/>
            <person name="Anantharaman K."/>
            <person name="Thomas B.C."/>
            <person name="Malmstrom R."/>
            <person name="Stieglmeier M."/>
            <person name="Klingl A."/>
            <person name="Woyke T."/>
            <person name="Ryan C.M."/>
            <person name="Banfield J.F."/>
        </authorList>
    </citation>
    <scope>NUCLEOTIDE SEQUENCE [LARGE SCALE GENOMIC DNA]</scope>
</reference>
<dbReference type="EMBL" id="PFQB01000098">
    <property type="protein sequence ID" value="PJA13056.1"/>
    <property type="molecule type" value="Genomic_DNA"/>
</dbReference>
<evidence type="ECO:0000256" key="3">
    <source>
        <dbReference type="ARBA" id="ARBA00022692"/>
    </source>
</evidence>
<sequence length="414" mass="47135">MTRVLDFFKKYWLPITLISLAITSKFIGFLRNAFIAYFFGASYTSDLLGILMFPTDFVLAYLINQTIITALTIFFSRDQSAKREVFLRTFHFYRVILTIASVVLAIVMIVVYPTVPWQYGVLAAIPGIFYGMAGIIQSYLNYNRVFIWPATQELIANLVLLFGVALAAKYGIYWYVVVMIAVGMLRILVMYPDLRRLLADKPWIRELFGIQKIKFEKELLIYIGPILFTFILSGLPGFLILHKLNAAGEGYIAAYNYANKIINLFNPIFVIPLTTYLIPTMQRWIEEKRSVVAVNTTAFLLLGSASFAFALVLVLWPDFLINAIYARGHFDHQALWLTSKFLRYQAFAVVGYALMYYLLQLTLLHNKPRRLMASFILGTLVIIGLLYFLPFAPYITVGLSLTLGVLGSIVVLIL</sequence>
<comment type="caution">
    <text evidence="9">The sequence shown here is derived from an EMBL/GenBank/DDBJ whole genome shotgun (WGS) entry which is preliminary data.</text>
</comment>
<feature type="transmembrane region" description="Helical" evidence="8">
    <location>
        <begin position="147"/>
        <end position="166"/>
    </location>
</feature>
<dbReference type="GO" id="GO:0009252">
    <property type="term" value="P:peptidoglycan biosynthetic process"/>
    <property type="evidence" value="ECO:0007669"/>
    <property type="project" value="UniProtKB-KW"/>
</dbReference>
<protein>
    <recommendedName>
        <fullName evidence="11">Polysaccharide biosynthesis protein C-terminal domain-containing protein</fullName>
    </recommendedName>
</protein>
<dbReference type="Proteomes" id="UP000228952">
    <property type="component" value="Unassembled WGS sequence"/>
</dbReference>
<dbReference type="PANTHER" id="PTHR47019:SF1">
    <property type="entry name" value="LIPID II FLIPPASE MURJ"/>
    <property type="match status" value="1"/>
</dbReference>
<feature type="transmembrane region" description="Helical" evidence="8">
    <location>
        <begin position="58"/>
        <end position="75"/>
    </location>
</feature>
<comment type="subcellular location">
    <subcellularLocation>
        <location evidence="1">Cell membrane</location>
        <topology evidence="1">Multi-pass membrane protein</topology>
    </subcellularLocation>
</comment>
<keyword evidence="3 8" id="KW-0812">Transmembrane</keyword>
<dbReference type="InterPro" id="IPR004268">
    <property type="entry name" value="MurJ"/>
</dbReference>
<feature type="transmembrane region" description="Helical" evidence="8">
    <location>
        <begin position="261"/>
        <end position="279"/>
    </location>
</feature>
<dbReference type="Pfam" id="PF03023">
    <property type="entry name" value="MurJ"/>
    <property type="match status" value="1"/>
</dbReference>
<keyword evidence="6 8" id="KW-1133">Transmembrane helix</keyword>
<keyword evidence="2" id="KW-1003">Cell membrane</keyword>
<evidence type="ECO:0000256" key="8">
    <source>
        <dbReference type="SAM" id="Phobius"/>
    </source>
</evidence>
<organism evidence="9 10">
    <name type="scientific">Candidatus Dojkabacteria bacterium CG_4_10_14_0_2_um_filter_Dojkabacteria_WS6_41_15</name>
    <dbReference type="NCBI Taxonomy" id="2014249"/>
    <lineage>
        <taxon>Bacteria</taxon>
        <taxon>Candidatus Dojkabacteria</taxon>
    </lineage>
</organism>
<evidence type="ECO:0008006" key="11">
    <source>
        <dbReference type="Google" id="ProtNLM"/>
    </source>
</evidence>
<evidence type="ECO:0000256" key="2">
    <source>
        <dbReference type="ARBA" id="ARBA00022475"/>
    </source>
</evidence>
<keyword evidence="7 8" id="KW-0472">Membrane</keyword>
<dbReference type="InterPro" id="IPR051050">
    <property type="entry name" value="Lipid_II_flippase_MurJ/MviN"/>
</dbReference>
<keyword evidence="5" id="KW-0573">Peptidoglycan synthesis</keyword>
<gene>
    <name evidence="9" type="ORF">COX64_03865</name>
</gene>
<feature type="transmembrane region" description="Helical" evidence="8">
    <location>
        <begin position="371"/>
        <end position="389"/>
    </location>
</feature>
<evidence type="ECO:0000256" key="7">
    <source>
        <dbReference type="ARBA" id="ARBA00023136"/>
    </source>
</evidence>
<feature type="transmembrane region" description="Helical" evidence="8">
    <location>
        <begin position="395"/>
        <end position="413"/>
    </location>
</feature>
<evidence type="ECO:0000256" key="5">
    <source>
        <dbReference type="ARBA" id="ARBA00022984"/>
    </source>
</evidence>
<evidence type="ECO:0000256" key="4">
    <source>
        <dbReference type="ARBA" id="ARBA00022960"/>
    </source>
</evidence>
<proteinExistence type="predicted"/>
<evidence type="ECO:0000313" key="10">
    <source>
        <dbReference type="Proteomes" id="UP000228952"/>
    </source>
</evidence>
<dbReference type="GO" id="GO:0008360">
    <property type="term" value="P:regulation of cell shape"/>
    <property type="evidence" value="ECO:0007669"/>
    <property type="project" value="UniProtKB-KW"/>
</dbReference>
<accession>A0A2M7W194</accession>
<feature type="transmembrane region" description="Helical" evidence="8">
    <location>
        <begin position="341"/>
        <end position="359"/>
    </location>
</feature>
<dbReference type="GO" id="GO:0015648">
    <property type="term" value="F:lipid-linked peptidoglycan transporter activity"/>
    <property type="evidence" value="ECO:0007669"/>
    <property type="project" value="TreeGrafter"/>
</dbReference>
<feature type="transmembrane region" description="Helical" evidence="8">
    <location>
        <begin position="291"/>
        <end position="316"/>
    </location>
</feature>
<feature type="transmembrane region" description="Helical" evidence="8">
    <location>
        <begin position="12"/>
        <end position="38"/>
    </location>
</feature>
<feature type="transmembrane region" description="Helical" evidence="8">
    <location>
        <begin position="121"/>
        <end position="140"/>
    </location>
</feature>
<evidence type="ECO:0000256" key="6">
    <source>
        <dbReference type="ARBA" id="ARBA00022989"/>
    </source>
</evidence>
<feature type="transmembrane region" description="Helical" evidence="8">
    <location>
        <begin position="219"/>
        <end position="241"/>
    </location>
</feature>
<evidence type="ECO:0000256" key="1">
    <source>
        <dbReference type="ARBA" id="ARBA00004651"/>
    </source>
</evidence>
<feature type="transmembrane region" description="Helical" evidence="8">
    <location>
        <begin position="95"/>
        <end position="115"/>
    </location>
</feature>
<dbReference type="GO" id="GO:0034204">
    <property type="term" value="P:lipid translocation"/>
    <property type="evidence" value="ECO:0007669"/>
    <property type="project" value="TreeGrafter"/>
</dbReference>
<feature type="transmembrane region" description="Helical" evidence="8">
    <location>
        <begin position="172"/>
        <end position="191"/>
    </location>
</feature>
<keyword evidence="4" id="KW-0133">Cell shape</keyword>
<dbReference type="AlphaFoldDB" id="A0A2M7W194"/>
<dbReference type="PANTHER" id="PTHR47019">
    <property type="entry name" value="LIPID II FLIPPASE MURJ"/>
    <property type="match status" value="1"/>
</dbReference>
<dbReference type="GO" id="GO:0005886">
    <property type="term" value="C:plasma membrane"/>
    <property type="evidence" value="ECO:0007669"/>
    <property type="project" value="UniProtKB-SubCell"/>
</dbReference>
<name>A0A2M7W194_9BACT</name>
<evidence type="ECO:0000313" key="9">
    <source>
        <dbReference type="EMBL" id="PJA13056.1"/>
    </source>
</evidence>